<keyword evidence="2" id="KW-1185">Reference proteome</keyword>
<gene>
    <name evidence="1" type="ORF">CXY01_19000</name>
</gene>
<proteinExistence type="predicted"/>
<dbReference type="AlphaFoldDB" id="A0A510V7Y5"/>
<evidence type="ECO:0000313" key="2">
    <source>
        <dbReference type="Proteomes" id="UP000321118"/>
    </source>
</evidence>
<reference evidence="1 2" key="1">
    <citation type="submission" date="2019-07" db="EMBL/GenBank/DDBJ databases">
        <title>Whole genome shotgun sequence of Cellulomonas xylanilytica NBRC 101102.</title>
        <authorList>
            <person name="Hosoyama A."/>
            <person name="Uohara A."/>
            <person name="Ohji S."/>
            <person name="Ichikawa N."/>
        </authorList>
    </citation>
    <scope>NUCLEOTIDE SEQUENCE [LARGE SCALE GENOMIC DNA]</scope>
    <source>
        <strain evidence="1 2">NBRC 101102</strain>
    </source>
</reference>
<protein>
    <submittedName>
        <fullName evidence="1">Uncharacterized protein</fullName>
    </submittedName>
</protein>
<name>A0A510V7Y5_9CELL</name>
<comment type="caution">
    <text evidence="1">The sequence shown here is derived from an EMBL/GenBank/DDBJ whole genome shotgun (WGS) entry which is preliminary data.</text>
</comment>
<organism evidence="1 2">
    <name type="scientific">Cellulomonas xylanilytica</name>
    <dbReference type="NCBI Taxonomy" id="233583"/>
    <lineage>
        <taxon>Bacteria</taxon>
        <taxon>Bacillati</taxon>
        <taxon>Actinomycetota</taxon>
        <taxon>Actinomycetes</taxon>
        <taxon>Micrococcales</taxon>
        <taxon>Cellulomonadaceae</taxon>
        <taxon>Cellulomonas</taxon>
    </lineage>
</organism>
<dbReference type="EMBL" id="BJUB01000005">
    <property type="protein sequence ID" value="GEK21380.1"/>
    <property type="molecule type" value="Genomic_DNA"/>
</dbReference>
<evidence type="ECO:0000313" key="1">
    <source>
        <dbReference type="EMBL" id="GEK21380.1"/>
    </source>
</evidence>
<sequence>MLTGRASGFVQLVGQVDVDVTGQRDLDGNIGHRDVHGSWKVGAHDVATVHDLDRLSWLDALRFLAGL</sequence>
<dbReference type="Proteomes" id="UP000321118">
    <property type="component" value="Unassembled WGS sequence"/>
</dbReference>
<accession>A0A510V7Y5</accession>